<dbReference type="Pfam" id="PF07715">
    <property type="entry name" value="Plug"/>
    <property type="match status" value="1"/>
</dbReference>
<comment type="similarity">
    <text evidence="7">Belongs to the TonB-dependent receptor family.</text>
</comment>
<evidence type="ECO:0000256" key="5">
    <source>
        <dbReference type="ARBA" id="ARBA00023136"/>
    </source>
</evidence>
<evidence type="ECO:0000256" key="1">
    <source>
        <dbReference type="ARBA" id="ARBA00004571"/>
    </source>
</evidence>
<evidence type="ECO:0000259" key="8">
    <source>
        <dbReference type="Pfam" id="PF07715"/>
    </source>
</evidence>
<evidence type="ECO:0000313" key="9">
    <source>
        <dbReference type="EMBL" id="HHJ81066.1"/>
    </source>
</evidence>
<dbReference type="EMBL" id="DRNF01000347">
    <property type="protein sequence ID" value="HHJ81066.1"/>
    <property type="molecule type" value="Genomic_DNA"/>
</dbReference>
<dbReference type="SUPFAM" id="SSF56935">
    <property type="entry name" value="Porins"/>
    <property type="match status" value="1"/>
</dbReference>
<name>A0A832N6V4_9GAMM</name>
<dbReference type="InterPro" id="IPR012910">
    <property type="entry name" value="Plug_dom"/>
</dbReference>
<dbReference type="AlphaFoldDB" id="A0A832N6V4"/>
<dbReference type="Gene3D" id="2.40.170.20">
    <property type="entry name" value="TonB-dependent receptor, beta-barrel domain"/>
    <property type="match status" value="1"/>
</dbReference>
<evidence type="ECO:0000256" key="6">
    <source>
        <dbReference type="ARBA" id="ARBA00023237"/>
    </source>
</evidence>
<dbReference type="InterPro" id="IPR039426">
    <property type="entry name" value="TonB-dep_rcpt-like"/>
</dbReference>
<keyword evidence="6 7" id="KW-0998">Cell outer membrane</keyword>
<keyword evidence="2 7" id="KW-0813">Transport</keyword>
<keyword evidence="5 7" id="KW-0472">Membrane</keyword>
<dbReference type="GO" id="GO:0033214">
    <property type="term" value="P:siderophore-iron import into cell"/>
    <property type="evidence" value="ECO:0007669"/>
    <property type="project" value="TreeGrafter"/>
</dbReference>
<dbReference type="GO" id="GO:0009279">
    <property type="term" value="C:cell outer membrane"/>
    <property type="evidence" value="ECO:0007669"/>
    <property type="project" value="UniProtKB-SubCell"/>
</dbReference>
<reference evidence="9" key="1">
    <citation type="journal article" date="2020" name="mSystems">
        <title>Genome- and Community-Level Interaction Insights into Carbon Utilization and Element Cycling Functions of Hydrothermarchaeota in Hydrothermal Sediment.</title>
        <authorList>
            <person name="Zhou Z."/>
            <person name="Liu Y."/>
            <person name="Xu W."/>
            <person name="Pan J."/>
            <person name="Luo Z.H."/>
            <person name="Li M."/>
        </authorList>
    </citation>
    <scope>NUCLEOTIDE SEQUENCE [LARGE SCALE GENOMIC DNA]</scope>
    <source>
        <strain evidence="9">HyVt-505</strain>
    </source>
</reference>
<dbReference type="Proteomes" id="UP000885832">
    <property type="component" value="Unassembled WGS sequence"/>
</dbReference>
<evidence type="ECO:0000256" key="4">
    <source>
        <dbReference type="ARBA" id="ARBA00022692"/>
    </source>
</evidence>
<accession>A0A832N6V4</accession>
<sequence>MNKDSLVALAVSAALFPVAGMTAEVGSLEKVMIIGTEEETQSLPGSGAVIAPQQMEQELVADINQVLKTVPGVYIREEDGAGLRPNIGIRGATGERSEKITLLEDGILAAPAPYSNPAAYYFPTAMRMSAIEVLKGAPLLRYGPQTTGGIVNLISTPIPEQKAGELAVVLDERGSTDVYVNYGDRQGQWSWLLETAQREGEGFKTIDRSKQDAGFDLADYVFKLGWQGDGQSLLLKTQYSQEVSNETYLGLTDADFAADPNRLYGLSSIDQMKNDHRAVSLTHSKDW</sequence>
<dbReference type="InterPro" id="IPR036942">
    <property type="entry name" value="Beta-barrel_TonB_sf"/>
</dbReference>
<protein>
    <submittedName>
        <fullName evidence="9">TonB-dependent receptor</fullName>
    </submittedName>
</protein>
<dbReference type="PANTHER" id="PTHR30442">
    <property type="entry name" value="IRON III DICITRATE TRANSPORT PROTEIN FECA"/>
    <property type="match status" value="1"/>
</dbReference>
<gene>
    <name evidence="9" type="ORF">ENJ65_05485</name>
</gene>
<keyword evidence="9" id="KW-0675">Receptor</keyword>
<organism evidence="9">
    <name type="scientific">Candidatus Tenderia electrophaga</name>
    <dbReference type="NCBI Taxonomy" id="1748243"/>
    <lineage>
        <taxon>Bacteria</taxon>
        <taxon>Pseudomonadati</taxon>
        <taxon>Pseudomonadota</taxon>
        <taxon>Gammaproteobacteria</taxon>
        <taxon>Candidatus Tenderiales</taxon>
        <taxon>Candidatus Tenderiaceae</taxon>
        <taxon>Candidatus Tenderia</taxon>
    </lineage>
</organism>
<evidence type="ECO:0000256" key="3">
    <source>
        <dbReference type="ARBA" id="ARBA00022452"/>
    </source>
</evidence>
<dbReference type="InterPro" id="IPR037066">
    <property type="entry name" value="Plug_dom_sf"/>
</dbReference>
<comment type="subcellular location">
    <subcellularLocation>
        <location evidence="1 7">Cell outer membrane</location>
        <topology evidence="1 7">Multi-pass membrane protein</topology>
    </subcellularLocation>
</comment>
<dbReference type="PROSITE" id="PS52016">
    <property type="entry name" value="TONB_DEPENDENT_REC_3"/>
    <property type="match status" value="1"/>
</dbReference>
<proteinExistence type="inferred from homology"/>
<feature type="domain" description="TonB-dependent receptor plug" evidence="8">
    <location>
        <begin position="41"/>
        <end position="150"/>
    </location>
</feature>
<dbReference type="Gene3D" id="2.170.130.10">
    <property type="entry name" value="TonB-dependent receptor, plug domain"/>
    <property type="match status" value="1"/>
</dbReference>
<evidence type="ECO:0000256" key="2">
    <source>
        <dbReference type="ARBA" id="ARBA00022448"/>
    </source>
</evidence>
<keyword evidence="4 7" id="KW-0812">Transmembrane</keyword>
<keyword evidence="3 7" id="KW-1134">Transmembrane beta strand</keyword>
<comment type="caution">
    <text evidence="9">The sequence shown here is derived from an EMBL/GenBank/DDBJ whole genome shotgun (WGS) entry which is preliminary data.</text>
</comment>
<feature type="non-terminal residue" evidence="9">
    <location>
        <position position="287"/>
    </location>
</feature>
<dbReference type="PANTHER" id="PTHR30442:SF0">
    <property type="entry name" value="FE(3+) DICITRATE TRANSPORT PROTEIN FECA"/>
    <property type="match status" value="1"/>
</dbReference>
<evidence type="ECO:0000256" key="7">
    <source>
        <dbReference type="PROSITE-ProRule" id="PRU01360"/>
    </source>
</evidence>